<keyword evidence="11" id="KW-1185">Reference proteome</keyword>
<comment type="cofactor">
    <cofactor evidence="1">
        <name>Fe(2+)</name>
        <dbReference type="ChEBI" id="CHEBI:29033"/>
    </cofactor>
</comment>
<keyword evidence="4" id="KW-0460">Magnesium</keyword>
<accession>A0A918K2J7</accession>
<dbReference type="SUPFAM" id="SSF51197">
    <property type="entry name" value="Clavaminate synthase-like"/>
    <property type="match status" value="1"/>
</dbReference>
<organism evidence="10 11">
    <name type="scientific">Saccharospirillum salsuginis</name>
    <dbReference type="NCBI Taxonomy" id="418750"/>
    <lineage>
        <taxon>Bacteria</taxon>
        <taxon>Pseudomonadati</taxon>
        <taxon>Pseudomonadota</taxon>
        <taxon>Gammaproteobacteria</taxon>
        <taxon>Oceanospirillales</taxon>
        <taxon>Saccharospirillaceae</taxon>
        <taxon>Saccharospirillum</taxon>
    </lineage>
</organism>
<dbReference type="Pfam" id="PF13532">
    <property type="entry name" value="2OG-FeII_Oxy_2"/>
    <property type="match status" value="1"/>
</dbReference>
<dbReference type="GO" id="GO:0006307">
    <property type="term" value="P:DNA alkylation repair"/>
    <property type="evidence" value="ECO:0007669"/>
    <property type="project" value="InterPro"/>
</dbReference>
<dbReference type="Gene3D" id="2.60.120.590">
    <property type="entry name" value="Alpha-ketoglutarate-dependent dioxygenase AlkB-like"/>
    <property type="match status" value="1"/>
</dbReference>
<sequence>MSGYDTLLNDETGKLLVYRNWCPDTQWWLQTLVDGLDWRQSRVRVFGREHPIPRLEAWFGAAGVRYRYSGQTLEAKGWPAVVKPLVDAVCEQAGEPFNAVLANWYRTGDDKMGWHADNEPELGDNPVVASLSLGARRDFRLRRNEDRQQTITVALGEGDLLIMGGPLQHHWQHSVPKRAKAEDRINLTFRTIRQEPVGAQAPARPTR</sequence>
<evidence type="ECO:0000259" key="9">
    <source>
        <dbReference type="PROSITE" id="PS51471"/>
    </source>
</evidence>
<dbReference type="PROSITE" id="PS51471">
    <property type="entry name" value="FE2OG_OXY"/>
    <property type="match status" value="1"/>
</dbReference>
<keyword evidence="5" id="KW-0223">Dioxygenase</keyword>
<protein>
    <submittedName>
        <fullName evidence="10">Alkylated DNA repair protein</fullName>
    </submittedName>
</protein>
<evidence type="ECO:0000256" key="7">
    <source>
        <dbReference type="ARBA" id="ARBA00023004"/>
    </source>
</evidence>
<dbReference type="GO" id="GO:0032451">
    <property type="term" value="F:demethylase activity"/>
    <property type="evidence" value="ECO:0007669"/>
    <property type="project" value="UniProtKB-ARBA"/>
</dbReference>
<evidence type="ECO:0000256" key="1">
    <source>
        <dbReference type="ARBA" id="ARBA00001954"/>
    </source>
</evidence>
<dbReference type="EMBL" id="BMXR01000002">
    <property type="protein sequence ID" value="GGX45275.1"/>
    <property type="molecule type" value="Genomic_DNA"/>
</dbReference>
<dbReference type="InterPro" id="IPR032854">
    <property type="entry name" value="ALKBH3"/>
</dbReference>
<evidence type="ECO:0000313" key="10">
    <source>
        <dbReference type="EMBL" id="GGX45275.1"/>
    </source>
</evidence>
<name>A0A918K2J7_9GAMM</name>
<dbReference type="GO" id="GO:0046872">
    <property type="term" value="F:metal ion binding"/>
    <property type="evidence" value="ECO:0007669"/>
    <property type="project" value="UniProtKB-KW"/>
</dbReference>
<dbReference type="InterPro" id="IPR027450">
    <property type="entry name" value="AlkB-like"/>
</dbReference>
<evidence type="ECO:0000256" key="2">
    <source>
        <dbReference type="ARBA" id="ARBA00022723"/>
    </source>
</evidence>
<reference evidence="10" key="2">
    <citation type="submission" date="2020-09" db="EMBL/GenBank/DDBJ databases">
        <authorList>
            <person name="Sun Q."/>
            <person name="Kim S."/>
        </authorList>
    </citation>
    <scope>NUCLEOTIDE SEQUENCE</scope>
    <source>
        <strain evidence="10">KCTC 22169</strain>
    </source>
</reference>
<keyword evidence="8" id="KW-0234">DNA repair</keyword>
<evidence type="ECO:0000256" key="8">
    <source>
        <dbReference type="ARBA" id="ARBA00023204"/>
    </source>
</evidence>
<evidence type="ECO:0000256" key="3">
    <source>
        <dbReference type="ARBA" id="ARBA00022763"/>
    </source>
</evidence>
<keyword evidence="3" id="KW-0227">DNA damage</keyword>
<dbReference type="Proteomes" id="UP000626148">
    <property type="component" value="Unassembled WGS sequence"/>
</dbReference>
<dbReference type="AlphaFoldDB" id="A0A918K2J7"/>
<dbReference type="GO" id="GO:0140097">
    <property type="term" value="F:catalytic activity, acting on DNA"/>
    <property type="evidence" value="ECO:0007669"/>
    <property type="project" value="UniProtKB-ARBA"/>
</dbReference>
<dbReference type="InterPro" id="IPR005123">
    <property type="entry name" value="Oxoglu/Fe-dep_dioxygenase_dom"/>
</dbReference>
<dbReference type="GO" id="GO:0016787">
    <property type="term" value="F:hydrolase activity"/>
    <property type="evidence" value="ECO:0007669"/>
    <property type="project" value="UniProtKB-ARBA"/>
</dbReference>
<evidence type="ECO:0000313" key="11">
    <source>
        <dbReference type="Proteomes" id="UP000626148"/>
    </source>
</evidence>
<evidence type="ECO:0000256" key="5">
    <source>
        <dbReference type="ARBA" id="ARBA00022964"/>
    </source>
</evidence>
<reference evidence="10" key="1">
    <citation type="journal article" date="2014" name="Int. J. Syst. Evol. Microbiol.">
        <title>Complete genome sequence of Corynebacterium casei LMG S-19264T (=DSM 44701T), isolated from a smear-ripened cheese.</title>
        <authorList>
            <consortium name="US DOE Joint Genome Institute (JGI-PGF)"/>
            <person name="Walter F."/>
            <person name="Albersmeier A."/>
            <person name="Kalinowski J."/>
            <person name="Ruckert C."/>
        </authorList>
    </citation>
    <scope>NUCLEOTIDE SEQUENCE</scope>
    <source>
        <strain evidence="10">KCTC 22169</strain>
    </source>
</reference>
<keyword evidence="7" id="KW-0408">Iron</keyword>
<dbReference type="FunFam" id="2.60.120.590:FF:000004">
    <property type="entry name" value="DNA oxidative demethylase ALKBH2"/>
    <property type="match status" value="1"/>
</dbReference>
<dbReference type="InterPro" id="IPR037151">
    <property type="entry name" value="AlkB-like_sf"/>
</dbReference>
<gene>
    <name evidence="10" type="ORF">GCM10007392_10270</name>
</gene>
<dbReference type="PANTHER" id="PTHR31212">
    <property type="entry name" value="ALPHA-KETOGLUTARATE-DEPENDENT DIOXYGENASE ALKB HOMOLOG 3"/>
    <property type="match status" value="1"/>
</dbReference>
<evidence type="ECO:0000256" key="6">
    <source>
        <dbReference type="ARBA" id="ARBA00023002"/>
    </source>
</evidence>
<comment type="caution">
    <text evidence="10">The sequence shown here is derived from an EMBL/GenBank/DDBJ whole genome shotgun (WGS) entry which is preliminary data.</text>
</comment>
<feature type="domain" description="Fe2OG dioxygenase" evidence="9">
    <location>
        <begin position="96"/>
        <end position="193"/>
    </location>
</feature>
<dbReference type="GO" id="GO:0051213">
    <property type="term" value="F:dioxygenase activity"/>
    <property type="evidence" value="ECO:0007669"/>
    <property type="project" value="UniProtKB-KW"/>
</dbReference>
<dbReference type="GO" id="GO:0016705">
    <property type="term" value="F:oxidoreductase activity, acting on paired donors, with incorporation or reduction of molecular oxygen"/>
    <property type="evidence" value="ECO:0007669"/>
    <property type="project" value="UniProtKB-ARBA"/>
</dbReference>
<dbReference type="PANTHER" id="PTHR31212:SF4">
    <property type="entry name" value="ALPHA-KETOGLUTARATE-DEPENDENT DIOXYGENASE ALKB HOMOLOG 3"/>
    <property type="match status" value="1"/>
</dbReference>
<evidence type="ECO:0000256" key="4">
    <source>
        <dbReference type="ARBA" id="ARBA00022842"/>
    </source>
</evidence>
<proteinExistence type="predicted"/>
<dbReference type="RefSeq" id="WP_189607417.1">
    <property type="nucleotide sequence ID" value="NZ_BMXR01000002.1"/>
</dbReference>
<keyword evidence="6" id="KW-0560">Oxidoreductase</keyword>
<keyword evidence="2" id="KW-0479">Metal-binding</keyword>